<protein>
    <submittedName>
        <fullName evidence="1">Aspartyl-tRNA amidotransferase subunit B</fullName>
    </submittedName>
</protein>
<evidence type="ECO:0000313" key="2">
    <source>
        <dbReference type="Proteomes" id="UP000019141"/>
    </source>
</evidence>
<dbReference type="Proteomes" id="UP000019141">
    <property type="component" value="Unassembled WGS sequence"/>
</dbReference>
<gene>
    <name evidence="1" type="ORF">ETSY1_25685</name>
</gene>
<accession>W4LF05</accession>
<dbReference type="InterPro" id="IPR003789">
    <property type="entry name" value="Asn/Gln_tRNA_amidoTrase-B-like"/>
</dbReference>
<dbReference type="GO" id="GO:0016740">
    <property type="term" value="F:transferase activity"/>
    <property type="evidence" value="ECO:0007669"/>
    <property type="project" value="UniProtKB-KW"/>
</dbReference>
<proteinExistence type="predicted"/>
<comment type="caution">
    <text evidence="1">The sequence shown here is derived from an EMBL/GenBank/DDBJ whole genome shotgun (WGS) entry which is preliminary data.</text>
</comment>
<dbReference type="InterPro" id="IPR023168">
    <property type="entry name" value="GatB_Yqey_C_2"/>
</dbReference>
<dbReference type="Pfam" id="PF09424">
    <property type="entry name" value="YqeY"/>
    <property type="match status" value="1"/>
</dbReference>
<name>W4LF05_ENTF1</name>
<dbReference type="Gene3D" id="1.10.1510.10">
    <property type="entry name" value="Uncharacterised protein YqeY/AIM41 PF09424, N-terminal domain"/>
    <property type="match status" value="1"/>
</dbReference>
<organism evidence="1 2">
    <name type="scientific">Entotheonella factor</name>
    <dbReference type="NCBI Taxonomy" id="1429438"/>
    <lineage>
        <taxon>Bacteria</taxon>
        <taxon>Pseudomonadati</taxon>
        <taxon>Nitrospinota/Tectimicrobiota group</taxon>
        <taxon>Candidatus Tectimicrobiota</taxon>
        <taxon>Candidatus Entotheonellia</taxon>
        <taxon>Candidatus Entotheonellales</taxon>
        <taxon>Candidatus Entotheonellaceae</taxon>
        <taxon>Candidatus Entotheonella</taxon>
    </lineage>
</organism>
<dbReference type="HOGENOM" id="CLU_079430_2_1_7"/>
<evidence type="ECO:0000313" key="1">
    <source>
        <dbReference type="EMBL" id="ETW96673.1"/>
    </source>
</evidence>
<dbReference type="Gene3D" id="1.10.10.410">
    <property type="match status" value="1"/>
</dbReference>
<reference evidence="1 2" key="1">
    <citation type="journal article" date="2014" name="Nature">
        <title>An environmental bacterial taxon with a large and distinct metabolic repertoire.</title>
        <authorList>
            <person name="Wilson M.C."/>
            <person name="Mori T."/>
            <person name="Ruckert C."/>
            <person name="Uria A.R."/>
            <person name="Helf M.J."/>
            <person name="Takada K."/>
            <person name="Gernert C."/>
            <person name="Steffens U.A."/>
            <person name="Heycke N."/>
            <person name="Schmitt S."/>
            <person name="Rinke C."/>
            <person name="Helfrich E.J."/>
            <person name="Brachmann A.O."/>
            <person name="Gurgui C."/>
            <person name="Wakimoto T."/>
            <person name="Kracht M."/>
            <person name="Crusemann M."/>
            <person name="Hentschel U."/>
            <person name="Abe I."/>
            <person name="Matsunaga S."/>
            <person name="Kalinowski J."/>
            <person name="Takeyama H."/>
            <person name="Piel J."/>
        </authorList>
    </citation>
    <scope>NUCLEOTIDE SEQUENCE [LARGE SCALE GENOMIC DNA]</scope>
    <source>
        <strain evidence="2">TSY1</strain>
    </source>
</reference>
<dbReference type="EMBL" id="AZHW01000759">
    <property type="protein sequence ID" value="ETW96673.1"/>
    <property type="molecule type" value="Genomic_DNA"/>
</dbReference>
<dbReference type="GO" id="GO:0016884">
    <property type="term" value="F:carbon-nitrogen ligase activity, with glutamine as amido-N-donor"/>
    <property type="evidence" value="ECO:0007669"/>
    <property type="project" value="InterPro"/>
</dbReference>
<dbReference type="PANTHER" id="PTHR28055">
    <property type="entry name" value="ALTERED INHERITANCE OF MITOCHONDRIA PROTEIN 41, MITOCHONDRIAL"/>
    <property type="match status" value="1"/>
</dbReference>
<dbReference type="InterPro" id="IPR042184">
    <property type="entry name" value="YqeY/Aim41_N"/>
</dbReference>
<dbReference type="AlphaFoldDB" id="W4LF05"/>
<dbReference type="PANTHER" id="PTHR28055:SF1">
    <property type="entry name" value="ALTERED INHERITANCE OF MITOCHONDRIA PROTEIN 41, MITOCHONDRIAL"/>
    <property type="match status" value="1"/>
</dbReference>
<sequence>MASELLDQLLGDIKTAMKSKEKDKLAALRFLRAEIKNVEINERREPTDDDVLNVIGRLVKQRQESIEHFQKGGRDDLVAQETFQLNIYRAYQPAQLSEDEIAELVEQAIAATGASGKKDMGNVMKAVMPQVQGRAEGKVVNAIVSQKLG</sequence>
<dbReference type="SUPFAM" id="SSF89095">
    <property type="entry name" value="GatB/YqeY motif"/>
    <property type="match status" value="1"/>
</dbReference>
<dbReference type="InterPro" id="IPR019004">
    <property type="entry name" value="YqeY/Aim41"/>
</dbReference>
<keyword evidence="2" id="KW-1185">Reference proteome</keyword>